<reference evidence="1 2" key="1">
    <citation type="submission" date="2020-09" db="EMBL/GenBank/DDBJ databases">
        <title>De no assembly of potato wild relative species, Solanum commersonii.</title>
        <authorList>
            <person name="Cho K."/>
        </authorList>
    </citation>
    <scope>NUCLEOTIDE SEQUENCE [LARGE SCALE GENOMIC DNA]</scope>
    <source>
        <strain evidence="1">LZ3.2</strain>
        <tissue evidence="1">Leaf</tissue>
    </source>
</reference>
<dbReference type="EMBL" id="JACXVP010000003">
    <property type="protein sequence ID" value="KAG5616435.1"/>
    <property type="molecule type" value="Genomic_DNA"/>
</dbReference>
<comment type="caution">
    <text evidence="1">The sequence shown here is derived from an EMBL/GenBank/DDBJ whole genome shotgun (WGS) entry which is preliminary data.</text>
</comment>
<dbReference type="OrthoDB" id="768353at2759"/>
<name>A0A9J5ZWI3_SOLCO</name>
<evidence type="ECO:0000313" key="1">
    <source>
        <dbReference type="EMBL" id="KAG5616435.1"/>
    </source>
</evidence>
<sequence length="679" mass="78439">MVFIDLEKAYDKAPANVLRRCLEARGVPMIYIRAIKDMYGGAKTRVRSGWRRLNISLRWAASGIRVETSVGVQRVQLSRTKEYLRCKFGDVVEEAMWNGDIDEDVTHRIGVAWMKWRLASESCVTRKSHLDLKTALLYGAECWPKNATCPKMHVAEMRMLRWMCGHTRSDKIRNEVIRRRWEWPPWWTSRGEAEMVWTCEKTGNERPEGTRRGRGRPKKYWGEVIRQDLAQLHLTEDMTLDRKEWRSHQGDSVCSSPSLARVVLVCDTYNLMVFTEPYFPQYPIDVIISLGLSETASLPPRGSDPTASASQAEKEEVDARSIYVGFVCPSPHVVSSRGFISTSKPPCQSSTEQCILLLKAFLHQSFSLDLLDPFVKEDRDRVVLFPLSCSFLANDTIILCDPVAEQISFIRVMLVLFEAVTGLKVSWGKRSLFSMNEACHWAVITKPWEIWDGILKKTEKKSLPTYVMSLFPIPAKVATNLDKLRREFLWQGNKAKTGELGFKILILQNESLLKKWLWRYTEERNALWKEVIIAKYGELNPWCTENTTEPYGVGAWRSIRLLWPQMEANLYIKVERVAELLGMLCGVIINTNATDRMLSKHNKDDFFSVNSAYRIGLQVMAGRPKHLWNYCWKEDIPTKNIRIKAVEELGNERRQQESEEMVEVNTIMYMLVSLKGKEW</sequence>
<dbReference type="Proteomes" id="UP000824120">
    <property type="component" value="Chromosome 3"/>
</dbReference>
<accession>A0A9J5ZWI3</accession>
<proteinExistence type="predicted"/>
<gene>
    <name evidence="1" type="ORF">H5410_016259</name>
</gene>
<organism evidence="1 2">
    <name type="scientific">Solanum commersonii</name>
    <name type="common">Commerson's wild potato</name>
    <name type="synonym">Commerson's nightshade</name>
    <dbReference type="NCBI Taxonomy" id="4109"/>
    <lineage>
        <taxon>Eukaryota</taxon>
        <taxon>Viridiplantae</taxon>
        <taxon>Streptophyta</taxon>
        <taxon>Embryophyta</taxon>
        <taxon>Tracheophyta</taxon>
        <taxon>Spermatophyta</taxon>
        <taxon>Magnoliopsida</taxon>
        <taxon>eudicotyledons</taxon>
        <taxon>Gunneridae</taxon>
        <taxon>Pentapetalae</taxon>
        <taxon>asterids</taxon>
        <taxon>lamiids</taxon>
        <taxon>Solanales</taxon>
        <taxon>Solanaceae</taxon>
        <taxon>Solanoideae</taxon>
        <taxon>Solaneae</taxon>
        <taxon>Solanum</taxon>
    </lineage>
</organism>
<protein>
    <recommendedName>
        <fullName evidence="3">Reverse transcriptase domain-containing protein</fullName>
    </recommendedName>
</protein>
<dbReference type="PANTHER" id="PTHR46238:SF8">
    <property type="entry name" value="ENDONUCLEASE_EXONUCLEASE_PHOSPHATASE DOMAIN-CONTAINING PROTEIN"/>
    <property type="match status" value="1"/>
</dbReference>
<keyword evidence="2" id="KW-1185">Reference proteome</keyword>
<dbReference type="AlphaFoldDB" id="A0A9J5ZWI3"/>
<evidence type="ECO:0008006" key="3">
    <source>
        <dbReference type="Google" id="ProtNLM"/>
    </source>
</evidence>
<dbReference type="PANTHER" id="PTHR46238">
    <property type="entry name" value="REVERSE TRANSCRIPTASE DOMAIN-CONTAINING PROTEIN"/>
    <property type="match status" value="1"/>
</dbReference>
<evidence type="ECO:0000313" key="2">
    <source>
        <dbReference type="Proteomes" id="UP000824120"/>
    </source>
</evidence>